<dbReference type="InParanoid" id="A0A3N4LDA4"/>
<sequence length="302" mass="33243">MSPVTAAYTQVAADYTPANFFDGFDFFTGSDPTNGFVHYVNRNSAQSQGIIRNDGDSVYVGVDYWSYTSTGRQSVRLESKQRFMRGLFVLDMQHMPGSICGTWPAFWTLGDNWPNNGEIDIIEGVHKNVQNHMALHTKAGCAINEQPKGSAGSVLSSNCDTYAPNQASNQGCSIVDNRDNSYGDGFNSNNGGGVYAMEWTEVAIKVWFWPRSQAPTDVWGNPEPVNWGAPAGQFSGDCTINNFFKDHRIIFDITFCGDWAGNVWNDAGCNNVASTCIDHVSGQPAAFANSYWRIKSLKVWSS</sequence>
<dbReference type="EC" id="3.2.1.6" evidence="3"/>
<dbReference type="Proteomes" id="UP000267821">
    <property type="component" value="Unassembled WGS sequence"/>
</dbReference>
<proteinExistence type="inferred from homology"/>
<organism evidence="7 8">
    <name type="scientific">Terfezia boudieri ATCC MYA-4762</name>
    <dbReference type="NCBI Taxonomy" id="1051890"/>
    <lineage>
        <taxon>Eukaryota</taxon>
        <taxon>Fungi</taxon>
        <taxon>Dikarya</taxon>
        <taxon>Ascomycota</taxon>
        <taxon>Pezizomycotina</taxon>
        <taxon>Pezizomycetes</taxon>
        <taxon>Pezizales</taxon>
        <taxon>Pezizaceae</taxon>
        <taxon>Terfezia</taxon>
    </lineage>
</organism>
<evidence type="ECO:0000256" key="2">
    <source>
        <dbReference type="ARBA" id="ARBA00006865"/>
    </source>
</evidence>
<dbReference type="GO" id="GO:0009251">
    <property type="term" value="P:glucan catabolic process"/>
    <property type="evidence" value="ECO:0007669"/>
    <property type="project" value="TreeGrafter"/>
</dbReference>
<dbReference type="PANTHER" id="PTHR10963:SF24">
    <property type="entry name" value="GLYCOSIDASE C21B10.07-RELATED"/>
    <property type="match status" value="1"/>
</dbReference>
<feature type="domain" description="GH16" evidence="6">
    <location>
        <begin position="1"/>
        <end position="268"/>
    </location>
</feature>
<keyword evidence="5" id="KW-0326">Glycosidase</keyword>
<dbReference type="PANTHER" id="PTHR10963">
    <property type="entry name" value="GLYCOSYL HYDROLASE-RELATED"/>
    <property type="match status" value="1"/>
</dbReference>
<comment type="similarity">
    <text evidence="2">Belongs to the glycosyl hydrolase 16 family.</text>
</comment>
<name>A0A3N4LDA4_9PEZI</name>
<evidence type="ECO:0000313" key="8">
    <source>
        <dbReference type="Proteomes" id="UP000267821"/>
    </source>
</evidence>
<dbReference type="Pfam" id="PF26113">
    <property type="entry name" value="GH16_XgeA"/>
    <property type="match status" value="1"/>
</dbReference>
<dbReference type="PROSITE" id="PS51762">
    <property type="entry name" value="GH16_2"/>
    <property type="match status" value="1"/>
</dbReference>
<dbReference type="FunFam" id="2.60.120.200:FF:000114">
    <property type="entry name" value="Probable endo-1,3(4)-beta-glucanase NFIA_089530"/>
    <property type="match status" value="1"/>
</dbReference>
<protein>
    <recommendedName>
        <fullName evidence="3">endo-1,3(4)-beta-glucanase</fullName>
        <ecNumber evidence="3">3.2.1.6</ecNumber>
    </recommendedName>
</protein>
<keyword evidence="8" id="KW-1185">Reference proteome</keyword>
<evidence type="ECO:0000256" key="5">
    <source>
        <dbReference type="ARBA" id="ARBA00023295"/>
    </source>
</evidence>
<accession>A0A3N4LDA4</accession>
<dbReference type="InterPro" id="IPR000757">
    <property type="entry name" value="Beta-glucanase-like"/>
</dbReference>
<evidence type="ECO:0000259" key="6">
    <source>
        <dbReference type="PROSITE" id="PS51762"/>
    </source>
</evidence>
<dbReference type="OrthoDB" id="192832at2759"/>
<dbReference type="GO" id="GO:0052861">
    <property type="term" value="F:endo-1,3(4)-beta-glucanase activity"/>
    <property type="evidence" value="ECO:0007669"/>
    <property type="project" value="UniProtKB-EC"/>
</dbReference>
<reference evidence="7 8" key="1">
    <citation type="journal article" date="2018" name="Nat. Ecol. Evol.">
        <title>Pezizomycetes genomes reveal the molecular basis of ectomycorrhizal truffle lifestyle.</title>
        <authorList>
            <person name="Murat C."/>
            <person name="Payen T."/>
            <person name="Noel B."/>
            <person name="Kuo A."/>
            <person name="Morin E."/>
            <person name="Chen J."/>
            <person name="Kohler A."/>
            <person name="Krizsan K."/>
            <person name="Balestrini R."/>
            <person name="Da Silva C."/>
            <person name="Montanini B."/>
            <person name="Hainaut M."/>
            <person name="Levati E."/>
            <person name="Barry K.W."/>
            <person name="Belfiori B."/>
            <person name="Cichocki N."/>
            <person name="Clum A."/>
            <person name="Dockter R.B."/>
            <person name="Fauchery L."/>
            <person name="Guy J."/>
            <person name="Iotti M."/>
            <person name="Le Tacon F."/>
            <person name="Lindquist E.A."/>
            <person name="Lipzen A."/>
            <person name="Malagnac F."/>
            <person name="Mello A."/>
            <person name="Molinier V."/>
            <person name="Miyauchi S."/>
            <person name="Poulain J."/>
            <person name="Riccioni C."/>
            <person name="Rubini A."/>
            <person name="Sitrit Y."/>
            <person name="Splivallo R."/>
            <person name="Traeger S."/>
            <person name="Wang M."/>
            <person name="Zifcakova L."/>
            <person name="Wipf D."/>
            <person name="Zambonelli A."/>
            <person name="Paolocci F."/>
            <person name="Nowrousian M."/>
            <person name="Ottonello S."/>
            <person name="Baldrian P."/>
            <person name="Spatafora J.W."/>
            <person name="Henrissat B."/>
            <person name="Nagy L.G."/>
            <person name="Aury J.M."/>
            <person name="Wincker P."/>
            <person name="Grigoriev I.V."/>
            <person name="Bonfante P."/>
            <person name="Martin F.M."/>
        </authorList>
    </citation>
    <scope>NUCLEOTIDE SEQUENCE [LARGE SCALE GENOMIC DNA]</scope>
    <source>
        <strain evidence="7 8">ATCC MYA-4762</strain>
    </source>
</reference>
<dbReference type="InterPro" id="IPR013320">
    <property type="entry name" value="ConA-like_dom_sf"/>
</dbReference>
<keyword evidence="4" id="KW-0378">Hydrolase</keyword>
<gene>
    <name evidence="7" type="ORF">L211DRAFT_791584</name>
</gene>
<dbReference type="SUPFAM" id="SSF49899">
    <property type="entry name" value="Concanavalin A-like lectins/glucanases"/>
    <property type="match status" value="1"/>
</dbReference>
<dbReference type="AlphaFoldDB" id="A0A3N4LDA4"/>
<comment type="catalytic activity">
    <reaction evidence="1">
        <text>Endohydrolysis of (1-&gt;3)- or (1-&gt;4)-linkages in beta-D-glucans when the glucose residue whose reducing group is involved in the linkage to be hydrolyzed is itself substituted at C-3.</text>
        <dbReference type="EC" id="3.2.1.6"/>
    </reaction>
</comment>
<dbReference type="InterPro" id="IPR050546">
    <property type="entry name" value="Glycosyl_Hydrlase_16"/>
</dbReference>
<dbReference type="EMBL" id="ML121567">
    <property type="protein sequence ID" value="RPB20857.1"/>
    <property type="molecule type" value="Genomic_DNA"/>
</dbReference>
<dbReference type="CDD" id="cd02181">
    <property type="entry name" value="GH16_fungal_Lam16A_glucanase"/>
    <property type="match status" value="1"/>
</dbReference>
<evidence type="ECO:0000313" key="7">
    <source>
        <dbReference type="EMBL" id="RPB20857.1"/>
    </source>
</evidence>
<evidence type="ECO:0000256" key="1">
    <source>
        <dbReference type="ARBA" id="ARBA00000124"/>
    </source>
</evidence>
<dbReference type="Gene3D" id="2.60.120.200">
    <property type="match status" value="1"/>
</dbReference>
<evidence type="ECO:0000256" key="3">
    <source>
        <dbReference type="ARBA" id="ARBA00012599"/>
    </source>
</evidence>
<dbReference type="STRING" id="1051890.A0A3N4LDA4"/>
<evidence type="ECO:0000256" key="4">
    <source>
        <dbReference type="ARBA" id="ARBA00022801"/>
    </source>
</evidence>